<evidence type="ECO:0000256" key="1">
    <source>
        <dbReference type="SAM" id="SignalP"/>
    </source>
</evidence>
<dbReference type="AlphaFoldDB" id="N1QDI5"/>
<evidence type="ECO:0000313" key="2">
    <source>
        <dbReference type="EMBL" id="EMF09480.1"/>
    </source>
</evidence>
<name>N1QDI5_SPHMS</name>
<dbReference type="HOGENOM" id="CLU_117282_0_0_1"/>
<dbReference type="OrthoDB" id="5352317at2759"/>
<feature type="signal peptide" evidence="1">
    <location>
        <begin position="1"/>
        <end position="18"/>
    </location>
</feature>
<evidence type="ECO:0000313" key="3">
    <source>
        <dbReference type="Proteomes" id="UP000016931"/>
    </source>
</evidence>
<protein>
    <recommendedName>
        <fullName evidence="4">Small secreted protein</fullName>
    </recommendedName>
</protein>
<feature type="chain" id="PRO_5004110668" description="Small secreted protein" evidence="1">
    <location>
        <begin position="19"/>
        <end position="141"/>
    </location>
</feature>
<proteinExistence type="predicted"/>
<dbReference type="PANTHER" id="PTHR39602:SF2">
    <property type="entry name" value="ACW-9"/>
    <property type="match status" value="1"/>
</dbReference>
<dbReference type="eggNOG" id="ENOG502SPD0">
    <property type="taxonomic scope" value="Eukaryota"/>
</dbReference>
<gene>
    <name evidence="2" type="ORF">SEPMUDRAFT_151481</name>
</gene>
<sequence>MQYSTILAILATATSSLAAPLASAQPTWTIQDFQRTCATDGTSCNYSYAINTNDGSAATKCTYTVTGTSADPAARKAYQDVSCGNYRIGSTWSGQFGADHGFQTLSVVNGAKIVYPAYTDAQLASGGVVKPDQSYEAQPWP</sequence>
<dbReference type="OMA" id="WPAYTDV"/>
<dbReference type="PANTHER" id="PTHR39602">
    <property type="entry name" value="ACW-9"/>
    <property type="match status" value="1"/>
</dbReference>
<evidence type="ECO:0008006" key="4">
    <source>
        <dbReference type="Google" id="ProtNLM"/>
    </source>
</evidence>
<dbReference type="EMBL" id="KB456269">
    <property type="protein sequence ID" value="EMF09480.1"/>
    <property type="molecule type" value="Genomic_DNA"/>
</dbReference>
<dbReference type="Proteomes" id="UP000016931">
    <property type="component" value="Unassembled WGS sequence"/>
</dbReference>
<dbReference type="RefSeq" id="XP_016757601.1">
    <property type="nucleotide sequence ID" value="XM_016906844.1"/>
</dbReference>
<dbReference type="GeneID" id="27903981"/>
<organism evidence="2 3">
    <name type="scientific">Sphaerulina musiva (strain SO2202)</name>
    <name type="common">Poplar stem canker fungus</name>
    <name type="synonym">Septoria musiva</name>
    <dbReference type="NCBI Taxonomy" id="692275"/>
    <lineage>
        <taxon>Eukaryota</taxon>
        <taxon>Fungi</taxon>
        <taxon>Dikarya</taxon>
        <taxon>Ascomycota</taxon>
        <taxon>Pezizomycotina</taxon>
        <taxon>Dothideomycetes</taxon>
        <taxon>Dothideomycetidae</taxon>
        <taxon>Mycosphaerellales</taxon>
        <taxon>Mycosphaerellaceae</taxon>
        <taxon>Sphaerulina</taxon>
    </lineage>
</organism>
<keyword evidence="1" id="KW-0732">Signal</keyword>
<accession>N1QDI5</accession>
<reference evidence="2 3" key="1">
    <citation type="journal article" date="2012" name="PLoS Pathog.">
        <title>Diverse lifestyles and strategies of plant pathogenesis encoded in the genomes of eighteen Dothideomycetes fungi.</title>
        <authorList>
            <person name="Ohm R.A."/>
            <person name="Feau N."/>
            <person name="Henrissat B."/>
            <person name="Schoch C.L."/>
            <person name="Horwitz B.A."/>
            <person name="Barry K.W."/>
            <person name="Condon B.J."/>
            <person name="Copeland A.C."/>
            <person name="Dhillon B."/>
            <person name="Glaser F."/>
            <person name="Hesse C.N."/>
            <person name="Kosti I."/>
            <person name="LaButti K."/>
            <person name="Lindquist E.A."/>
            <person name="Lucas S."/>
            <person name="Salamov A.A."/>
            <person name="Bradshaw R.E."/>
            <person name="Ciuffetti L."/>
            <person name="Hamelin R.C."/>
            <person name="Kema G.H.J."/>
            <person name="Lawrence C."/>
            <person name="Scott J.A."/>
            <person name="Spatafora J.W."/>
            <person name="Turgeon B.G."/>
            <person name="de Wit P.J.G.M."/>
            <person name="Zhong S."/>
            <person name="Goodwin S.B."/>
            <person name="Grigoriev I.V."/>
        </authorList>
    </citation>
    <scope>NUCLEOTIDE SEQUENCE [LARGE SCALE GENOMIC DNA]</scope>
    <source>
        <strain evidence="2 3">SO2202</strain>
    </source>
</reference>
<keyword evidence="3" id="KW-1185">Reference proteome</keyword>